<feature type="region of interest" description="Disordered" evidence="1">
    <location>
        <begin position="338"/>
        <end position="412"/>
    </location>
</feature>
<protein>
    <submittedName>
        <fullName evidence="2">Uncharacterized protein</fullName>
    </submittedName>
</protein>
<feature type="compositionally biased region" description="Basic residues" evidence="1">
    <location>
        <begin position="67"/>
        <end position="78"/>
    </location>
</feature>
<sequence length="873" mass="94682">MSDRESSSGEEVAAHSSVGESSASDGDGHPTTAERRERRTAHRQASTSSSDEADGAAAGASNARGRGGGRRGRSRGRGRQRDREAQRRAASAACKKRQRDRETADQRAARLAAQREQQAAARERQRAAAADTDEGGDPGRARREQRRQRLGAAADDAELERMQHDAVRNERRRQQRAAETEEQGDRRREAQRQQRAAEPEEQRNQRRERRQLPRAPETEEQRDQRRERQRQQRAAETEEQRDQRRERQRQQRAAETEEQRDQRRERQRQQRAAETEEQRDQRRERQRQHRAAETEEQRDQRRERRRQHRAAETAEERNQRLARENAQRRLRRLLETPEQAAARQARRAAAPQPLTAATPAQHAELQRQAQNVLRRAQLRRAARGNAADAEAAVGREPDDTPAPGDADDPAKPIRTVAGDMLDACRWPYRRENEPKTCCTAAYLTDNLFGWRSSIKDYPPGESMPGIPLEVQMDAAYKMADYVRTHMPSRVCACCSCMKSEAEAKWVRLQDVPNVQLLRADIASTLAVLRPAHVVAWLPCSTVTVGGEVVPEPAATPPPLPVGFRQAWLEQRRGTRAEPAPRASPPAEQPAMVNGVLQTGAYGFDPAAQQAADDTAAAAGVPPDAPEDAAAAAVADAATTDGADGAAADEARRGLDDGADDGADEAAAEAMEADAGAPAEEPEMPDTVAARSLETFGPRADRLPRPDTTDPSRYLAAFCLRVDDAADSPNRTARRTEEGLELTMCNTCLVGLEDLGNTITIVPIDAVVNADHMVRQLQRATPLTVRTSAIVATTHGGDYGGGDGGDGNGGGDGGDGDGGGDGGDGDGGGDGGDGDGGGDGGNGGGDYDGGGDRHGRTVEDGGGREGAACARRPA</sequence>
<evidence type="ECO:0000256" key="1">
    <source>
        <dbReference type="SAM" id="MobiDB-lite"/>
    </source>
</evidence>
<feature type="compositionally biased region" description="Low complexity" evidence="1">
    <location>
        <begin position="338"/>
        <end position="375"/>
    </location>
</feature>
<feature type="compositionally biased region" description="Basic and acidic residues" evidence="1">
    <location>
        <begin position="849"/>
        <end position="862"/>
    </location>
</feature>
<dbReference type="EMBL" id="JAEHOE010000182">
    <property type="protein sequence ID" value="KAG2483295.1"/>
    <property type="molecule type" value="Genomic_DNA"/>
</dbReference>
<evidence type="ECO:0000313" key="2">
    <source>
        <dbReference type="EMBL" id="KAG2483295.1"/>
    </source>
</evidence>
<dbReference type="PANTHER" id="PTHR14296:SF3">
    <property type="entry name" value="DIKAR, ISOFORM F"/>
    <property type="match status" value="1"/>
</dbReference>
<keyword evidence="3" id="KW-1185">Reference proteome</keyword>
<feature type="compositionally biased region" description="Basic and acidic residues" evidence="1">
    <location>
        <begin position="26"/>
        <end position="37"/>
    </location>
</feature>
<feature type="region of interest" description="Disordered" evidence="1">
    <location>
        <begin position="1"/>
        <end position="324"/>
    </location>
</feature>
<organism evidence="2 3">
    <name type="scientific">Edaphochlamys debaryana</name>
    <dbReference type="NCBI Taxonomy" id="47281"/>
    <lineage>
        <taxon>Eukaryota</taxon>
        <taxon>Viridiplantae</taxon>
        <taxon>Chlorophyta</taxon>
        <taxon>core chlorophytes</taxon>
        <taxon>Chlorophyceae</taxon>
        <taxon>CS clade</taxon>
        <taxon>Chlamydomonadales</taxon>
        <taxon>Chlamydomonadales incertae sedis</taxon>
        <taxon>Edaphochlamys</taxon>
    </lineage>
</organism>
<dbReference type="AlphaFoldDB" id="A0A836BNS1"/>
<gene>
    <name evidence="2" type="ORF">HYH03_017842</name>
</gene>
<evidence type="ECO:0000313" key="3">
    <source>
        <dbReference type="Proteomes" id="UP000612055"/>
    </source>
</evidence>
<dbReference type="PANTHER" id="PTHR14296">
    <property type="entry name" value="REMODELING AND SPACING FACTOR 1"/>
    <property type="match status" value="1"/>
</dbReference>
<feature type="compositionally biased region" description="Acidic residues" evidence="1">
    <location>
        <begin position="656"/>
        <end position="666"/>
    </location>
</feature>
<dbReference type="Proteomes" id="UP000612055">
    <property type="component" value="Unassembled WGS sequence"/>
</dbReference>
<feature type="region of interest" description="Disordered" evidence="1">
    <location>
        <begin position="612"/>
        <end position="683"/>
    </location>
</feature>
<comment type="caution">
    <text evidence="2">The sequence shown here is derived from an EMBL/GenBank/DDBJ whole genome shotgun (WGS) entry which is preliminary data.</text>
</comment>
<feature type="region of interest" description="Disordered" evidence="1">
    <location>
        <begin position="793"/>
        <end position="873"/>
    </location>
</feature>
<feature type="compositionally biased region" description="Low complexity" evidence="1">
    <location>
        <begin position="45"/>
        <end position="64"/>
    </location>
</feature>
<feature type="compositionally biased region" description="Low complexity" evidence="1">
    <location>
        <begin position="667"/>
        <end position="678"/>
    </location>
</feature>
<feature type="compositionally biased region" description="Low complexity" evidence="1">
    <location>
        <begin position="109"/>
        <end position="120"/>
    </location>
</feature>
<name>A0A836BNS1_9CHLO</name>
<dbReference type="GO" id="GO:0031213">
    <property type="term" value="C:RSF complex"/>
    <property type="evidence" value="ECO:0007669"/>
    <property type="project" value="InterPro"/>
</dbReference>
<accession>A0A836BNS1</accession>
<feature type="compositionally biased region" description="Low complexity" evidence="1">
    <location>
        <begin position="612"/>
        <end position="647"/>
    </location>
</feature>
<proteinExistence type="predicted"/>
<feature type="compositionally biased region" description="Basic and acidic residues" evidence="1">
    <location>
        <begin position="176"/>
        <end position="205"/>
    </location>
</feature>
<feature type="compositionally biased region" description="Gly residues" evidence="1">
    <location>
        <begin position="796"/>
        <end position="847"/>
    </location>
</feature>
<feature type="compositionally biased region" description="Basic and acidic residues" evidence="1">
    <location>
        <begin position="216"/>
        <end position="283"/>
    </location>
</feature>
<dbReference type="GO" id="GO:0006355">
    <property type="term" value="P:regulation of DNA-templated transcription"/>
    <property type="evidence" value="ECO:0007669"/>
    <property type="project" value="InterPro"/>
</dbReference>
<feature type="compositionally biased region" description="Basic and acidic residues" evidence="1">
    <location>
        <begin position="309"/>
        <end position="324"/>
    </location>
</feature>
<feature type="compositionally biased region" description="Basic and acidic residues" evidence="1">
    <location>
        <begin position="159"/>
        <end position="169"/>
    </location>
</feature>
<dbReference type="InterPro" id="IPR028938">
    <property type="entry name" value="Rsf1-like"/>
</dbReference>
<reference evidence="2" key="1">
    <citation type="journal article" date="2020" name="bioRxiv">
        <title>Comparative genomics of Chlamydomonas.</title>
        <authorList>
            <person name="Craig R.J."/>
            <person name="Hasan A.R."/>
            <person name="Ness R.W."/>
            <person name="Keightley P.D."/>
        </authorList>
    </citation>
    <scope>NUCLEOTIDE SEQUENCE</scope>
    <source>
        <strain evidence="2">CCAP 11/70</strain>
    </source>
</reference>
<feature type="compositionally biased region" description="Basic and acidic residues" evidence="1">
    <location>
        <begin position="99"/>
        <end position="108"/>
    </location>
</feature>
<feature type="compositionally biased region" description="Low complexity" evidence="1">
    <location>
        <begin position="383"/>
        <end position="392"/>
    </location>
</feature>
<feature type="compositionally biased region" description="Basic and acidic residues" evidence="1">
    <location>
        <begin position="290"/>
        <end position="302"/>
    </location>
</feature>